<evidence type="ECO:0000313" key="2">
    <source>
        <dbReference type="Proteomes" id="UP000245252"/>
    </source>
</evidence>
<organism evidence="1 2">
    <name type="scientific">Metarhizobium album</name>
    <dbReference type="NCBI Taxonomy" id="2182425"/>
    <lineage>
        <taxon>Bacteria</taxon>
        <taxon>Pseudomonadati</taxon>
        <taxon>Pseudomonadota</taxon>
        <taxon>Alphaproteobacteria</taxon>
        <taxon>Hyphomicrobiales</taxon>
        <taxon>Rhizobiaceae</taxon>
        <taxon>Metarhizobium</taxon>
    </lineage>
</organism>
<proteinExistence type="predicted"/>
<name>A0A2U2DI98_9HYPH</name>
<reference evidence="1 2" key="1">
    <citation type="submission" date="2018-05" db="EMBL/GenBank/DDBJ databases">
        <title>The draft genome of strain NS-104.</title>
        <authorList>
            <person name="Hang P."/>
            <person name="Jiang J."/>
        </authorList>
    </citation>
    <scope>NUCLEOTIDE SEQUENCE [LARGE SCALE GENOMIC DNA]</scope>
    <source>
        <strain evidence="1 2">NS-104</strain>
    </source>
</reference>
<dbReference type="Proteomes" id="UP000245252">
    <property type="component" value="Unassembled WGS sequence"/>
</dbReference>
<comment type="caution">
    <text evidence="1">The sequence shown here is derived from an EMBL/GenBank/DDBJ whole genome shotgun (WGS) entry which is preliminary data.</text>
</comment>
<dbReference type="AlphaFoldDB" id="A0A2U2DI98"/>
<dbReference type="OrthoDB" id="8097345at2"/>
<evidence type="ECO:0000313" key="1">
    <source>
        <dbReference type="EMBL" id="PWE53043.1"/>
    </source>
</evidence>
<protein>
    <submittedName>
        <fullName evidence="1">Uncharacterized protein</fullName>
    </submittedName>
</protein>
<keyword evidence="2" id="KW-1185">Reference proteome</keyword>
<gene>
    <name evidence="1" type="ORF">DEM27_27075</name>
</gene>
<dbReference type="RefSeq" id="WP_109461377.1">
    <property type="nucleotide sequence ID" value="NZ_QFBC01000018.1"/>
</dbReference>
<accession>A0A2U2DI98</accession>
<sequence length="78" mass="8986">MLTEIAIEDIGVYRLPNMWRHQRIRVIRGENQHLATLAFGLGITIKQFKKLPRDKQDEVHQAFCQLTAPSSTPRMKAA</sequence>
<dbReference type="EMBL" id="QFBC01000018">
    <property type="protein sequence ID" value="PWE53043.1"/>
    <property type="molecule type" value="Genomic_DNA"/>
</dbReference>